<protein>
    <submittedName>
        <fullName evidence="2">Uncharacterized protein</fullName>
    </submittedName>
</protein>
<feature type="region of interest" description="Disordered" evidence="1">
    <location>
        <begin position="138"/>
        <end position="160"/>
    </location>
</feature>
<gene>
    <name evidence="2" type="ORF">Purlil1_13262</name>
</gene>
<dbReference type="EMBL" id="JAWRVI010000189">
    <property type="protein sequence ID" value="KAK4072813.1"/>
    <property type="molecule type" value="Genomic_DNA"/>
</dbReference>
<dbReference type="Proteomes" id="UP001287286">
    <property type="component" value="Unassembled WGS sequence"/>
</dbReference>
<name>A0ABR0BEI8_PURLI</name>
<keyword evidence="3" id="KW-1185">Reference proteome</keyword>
<proteinExistence type="predicted"/>
<organism evidence="2 3">
    <name type="scientific">Purpureocillium lilacinum</name>
    <name type="common">Paecilomyces lilacinus</name>
    <dbReference type="NCBI Taxonomy" id="33203"/>
    <lineage>
        <taxon>Eukaryota</taxon>
        <taxon>Fungi</taxon>
        <taxon>Dikarya</taxon>
        <taxon>Ascomycota</taxon>
        <taxon>Pezizomycotina</taxon>
        <taxon>Sordariomycetes</taxon>
        <taxon>Hypocreomycetidae</taxon>
        <taxon>Hypocreales</taxon>
        <taxon>Ophiocordycipitaceae</taxon>
        <taxon>Purpureocillium</taxon>
    </lineage>
</organism>
<sequence>MSSHDFAADMPPSSTWLHRRDMEPVAPHSADHFAPSQPADAYPIFGIVKSMNTATGLHYRPPASTTSNYHLPEQRSAVLPGLCPPLTNPDCRIGSHAASDSSNSSIFKVCKSTSQDSTTHGDQPVALDADMFRRWPEVADLSKPQPDRVQSERDDDKTYDTIHVRIRN</sequence>
<evidence type="ECO:0000256" key="1">
    <source>
        <dbReference type="SAM" id="MobiDB-lite"/>
    </source>
</evidence>
<comment type="caution">
    <text evidence="2">The sequence shown here is derived from an EMBL/GenBank/DDBJ whole genome shotgun (WGS) entry which is preliminary data.</text>
</comment>
<evidence type="ECO:0000313" key="2">
    <source>
        <dbReference type="EMBL" id="KAK4072813.1"/>
    </source>
</evidence>
<evidence type="ECO:0000313" key="3">
    <source>
        <dbReference type="Proteomes" id="UP001287286"/>
    </source>
</evidence>
<feature type="compositionally biased region" description="Basic and acidic residues" evidence="1">
    <location>
        <begin position="145"/>
        <end position="160"/>
    </location>
</feature>
<reference evidence="2 3" key="1">
    <citation type="journal article" date="2024" name="Microbiol. Resour. Announc.">
        <title>Genome annotations for the ascomycete fungi Trichoderma harzianum, Trichoderma aggressivum, and Purpureocillium lilacinum.</title>
        <authorList>
            <person name="Beijen E.P.W."/>
            <person name="Ohm R.A."/>
        </authorList>
    </citation>
    <scope>NUCLEOTIDE SEQUENCE [LARGE SCALE GENOMIC DNA]</scope>
    <source>
        <strain evidence="2 3">CBS 150709</strain>
    </source>
</reference>
<accession>A0ABR0BEI8</accession>